<evidence type="ECO:0000256" key="1">
    <source>
        <dbReference type="ARBA" id="ARBA00004496"/>
    </source>
</evidence>
<dbReference type="RefSeq" id="WP_012871199.1">
    <property type="nucleotide sequence ID" value="NC_013523.1"/>
</dbReference>
<keyword evidence="6 10" id="KW-0143">Chaperone</keyword>
<reference evidence="14 15" key="2">
    <citation type="journal article" date="2010" name="Stand. Genomic Sci.">
        <title>Complete genome sequence of Desulfohalobium retbaense type strain (HR(100)).</title>
        <authorList>
            <person name="Spring S."/>
            <person name="Nolan M."/>
            <person name="Lapidus A."/>
            <person name="Glavina Del Rio T."/>
            <person name="Copeland A."/>
            <person name="Tice H."/>
            <person name="Cheng J.F."/>
            <person name="Lucas S."/>
            <person name="Land M."/>
            <person name="Chen F."/>
            <person name="Bruce D."/>
            <person name="Goodwin L."/>
            <person name="Pitluck S."/>
            <person name="Ivanova N."/>
            <person name="Mavromatis K."/>
            <person name="Mikhailova N."/>
            <person name="Pati A."/>
            <person name="Chen A."/>
            <person name="Palaniappan K."/>
            <person name="Hauser L."/>
            <person name="Chang Y.J."/>
            <person name="Jeffries C.D."/>
            <person name="Munk C."/>
            <person name="Kiss H."/>
            <person name="Chain P."/>
            <person name="Han C."/>
            <person name="Brettin T."/>
            <person name="Detter J.C."/>
            <person name="Schuler E."/>
            <person name="Goker M."/>
            <person name="Rohde M."/>
            <person name="Bristow J."/>
            <person name="Eisen J.A."/>
            <person name="Markowitz V."/>
            <person name="Hugenholtz P."/>
            <person name="Kyrpides N.C."/>
            <person name="Klenk H.P."/>
        </authorList>
    </citation>
    <scope>NUCLEOTIDE SEQUENCE [LARGE SCALE GENOMIC DNA]</scope>
    <source>
        <strain evidence="15">ATCC 49802 / DSM 20745 / S 6022</strain>
    </source>
</reference>
<evidence type="ECO:0000256" key="6">
    <source>
        <dbReference type="ARBA" id="ARBA00023186"/>
    </source>
</evidence>
<evidence type="ECO:0000256" key="4">
    <source>
        <dbReference type="ARBA" id="ARBA00022490"/>
    </source>
</evidence>
<evidence type="ECO:0000256" key="11">
    <source>
        <dbReference type="RuleBase" id="RU000639"/>
    </source>
</evidence>
<keyword evidence="5 10" id="KW-0346">Stress response</keyword>
<comment type="similarity">
    <text evidence="2 10 12">Belongs to the GrpE family.</text>
</comment>
<dbReference type="STRING" id="479434.Sthe_0715"/>
<dbReference type="EMBL" id="CP001823">
    <property type="protein sequence ID" value="ACZ38152.1"/>
    <property type="molecule type" value="Genomic_DNA"/>
</dbReference>
<dbReference type="HAMAP" id="MF_01151">
    <property type="entry name" value="GrpE"/>
    <property type="match status" value="1"/>
</dbReference>
<dbReference type="eggNOG" id="COG0576">
    <property type="taxonomic scope" value="Bacteria"/>
</dbReference>
<sequence length="195" mass="21810">MDERQDPTPAPDETTTTGDDQAEAPPTEEPSAQELQNLLEQERARAAEYLEQAQRARAELINFRRRTEQEVQEIRKHASENLIARLLPVLDDLNRAVESVPAEHRDDPWIQGILLIERKLWSILEAEGVRPIEAVGKPFDPALHEAVTVEEGAESADTVVQEFQRGYLLHDRVLRPAIVKVGQATSGDGRAPTDA</sequence>
<evidence type="ECO:0000313" key="14">
    <source>
        <dbReference type="EMBL" id="ACZ38152.1"/>
    </source>
</evidence>
<protein>
    <recommendedName>
        <fullName evidence="8 10">Protein GrpE</fullName>
    </recommendedName>
    <alternativeName>
        <fullName evidence="9 10">HSP-70 cofactor</fullName>
    </alternativeName>
</protein>
<name>D1C1N5_SPHTD</name>
<evidence type="ECO:0000256" key="2">
    <source>
        <dbReference type="ARBA" id="ARBA00009054"/>
    </source>
</evidence>
<dbReference type="SUPFAM" id="SSF58014">
    <property type="entry name" value="Coiled-coil domain of nucleotide exchange factor GrpE"/>
    <property type="match status" value="1"/>
</dbReference>
<comment type="subcellular location">
    <subcellularLocation>
        <location evidence="1 10">Cytoplasm</location>
    </subcellularLocation>
</comment>
<dbReference type="InterPro" id="IPR000740">
    <property type="entry name" value="GrpE"/>
</dbReference>
<dbReference type="AlphaFoldDB" id="D1C1N5"/>
<dbReference type="PROSITE" id="PS01071">
    <property type="entry name" value="GRPE"/>
    <property type="match status" value="1"/>
</dbReference>
<comment type="function">
    <text evidence="7 10 11">Participates actively in the response to hyperosmotic and heat shock by preventing the aggregation of stress-denatured proteins, in association with DnaK and GrpE. It is the nucleotide exchange factor for DnaK and may function as a thermosensor. Unfolded proteins bind initially to DnaJ; upon interaction with the DnaJ-bound protein, DnaK hydrolyzes its bound ATP, resulting in the formation of a stable complex. GrpE releases ADP from DnaK; ATP binding to DnaK triggers the release of the substrate protein, thus completing the reaction cycle. Several rounds of ATP-dependent interactions between DnaJ, DnaK and GrpE are required for fully efficient folding.</text>
</comment>
<dbReference type="PANTHER" id="PTHR21237">
    <property type="entry name" value="GRPE PROTEIN"/>
    <property type="match status" value="1"/>
</dbReference>
<dbReference type="GO" id="GO:0006457">
    <property type="term" value="P:protein folding"/>
    <property type="evidence" value="ECO:0007669"/>
    <property type="project" value="InterPro"/>
</dbReference>
<dbReference type="InterPro" id="IPR009012">
    <property type="entry name" value="GrpE_head"/>
</dbReference>
<dbReference type="GO" id="GO:0051082">
    <property type="term" value="F:unfolded protein binding"/>
    <property type="evidence" value="ECO:0007669"/>
    <property type="project" value="TreeGrafter"/>
</dbReference>
<dbReference type="GO" id="GO:0005737">
    <property type="term" value="C:cytoplasm"/>
    <property type="evidence" value="ECO:0007669"/>
    <property type="project" value="UniProtKB-SubCell"/>
</dbReference>
<evidence type="ECO:0000256" key="3">
    <source>
        <dbReference type="ARBA" id="ARBA00011738"/>
    </source>
</evidence>
<dbReference type="GO" id="GO:0000774">
    <property type="term" value="F:adenyl-nucleotide exchange factor activity"/>
    <property type="evidence" value="ECO:0007669"/>
    <property type="project" value="InterPro"/>
</dbReference>
<dbReference type="KEGG" id="sti:Sthe_0715"/>
<evidence type="ECO:0000256" key="5">
    <source>
        <dbReference type="ARBA" id="ARBA00023016"/>
    </source>
</evidence>
<keyword evidence="15" id="KW-1185">Reference proteome</keyword>
<proteinExistence type="inferred from homology"/>
<evidence type="ECO:0000256" key="7">
    <source>
        <dbReference type="ARBA" id="ARBA00053401"/>
    </source>
</evidence>
<dbReference type="HOGENOM" id="CLU_057217_5_2_0"/>
<evidence type="ECO:0000313" key="15">
    <source>
        <dbReference type="Proteomes" id="UP000002027"/>
    </source>
</evidence>
<organism evidence="14 15">
    <name type="scientific">Sphaerobacter thermophilus (strain ATCC 49802 / DSM 20745 / KCCM 41009 / NCIMB 13125 / S 6022)</name>
    <dbReference type="NCBI Taxonomy" id="479434"/>
    <lineage>
        <taxon>Bacteria</taxon>
        <taxon>Pseudomonadati</taxon>
        <taxon>Thermomicrobiota</taxon>
        <taxon>Thermomicrobia</taxon>
        <taxon>Sphaerobacterales</taxon>
        <taxon>Sphaerobacterineae</taxon>
        <taxon>Sphaerobacteraceae</taxon>
        <taxon>Sphaerobacter</taxon>
    </lineage>
</organism>
<gene>
    <name evidence="10" type="primary">grpE</name>
    <name evidence="14" type="ordered locus">Sthe_0715</name>
</gene>
<feature type="region of interest" description="Disordered" evidence="13">
    <location>
        <begin position="1"/>
        <end position="35"/>
    </location>
</feature>
<dbReference type="PRINTS" id="PR00773">
    <property type="entry name" value="GRPEPROTEIN"/>
</dbReference>
<comment type="subunit">
    <text evidence="3 10">Homodimer.</text>
</comment>
<evidence type="ECO:0000256" key="13">
    <source>
        <dbReference type="SAM" id="MobiDB-lite"/>
    </source>
</evidence>
<evidence type="ECO:0000256" key="8">
    <source>
        <dbReference type="ARBA" id="ARBA00072274"/>
    </source>
</evidence>
<dbReference type="CDD" id="cd00446">
    <property type="entry name" value="GrpE"/>
    <property type="match status" value="1"/>
</dbReference>
<evidence type="ECO:0000256" key="12">
    <source>
        <dbReference type="RuleBase" id="RU004478"/>
    </source>
</evidence>
<dbReference type="SUPFAM" id="SSF51064">
    <property type="entry name" value="Head domain of nucleotide exchange factor GrpE"/>
    <property type="match status" value="1"/>
</dbReference>
<accession>D1C1N5</accession>
<dbReference type="FunFam" id="2.30.22.10:FF:000001">
    <property type="entry name" value="Protein GrpE"/>
    <property type="match status" value="1"/>
</dbReference>
<dbReference type="Pfam" id="PF01025">
    <property type="entry name" value="GrpE"/>
    <property type="match status" value="1"/>
</dbReference>
<dbReference type="Gene3D" id="3.90.20.20">
    <property type="match status" value="1"/>
</dbReference>
<reference evidence="15" key="1">
    <citation type="submission" date="2009-11" db="EMBL/GenBank/DDBJ databases">
        <title>The complete chromosome 1 of Sphaerobacter thermophilus DSM 20745.</title>
        <authorList>
            <person name="Lucas S."/>
            <person name="Copeland A."/>
            <person name="Lapidus A."/>
            <person name="Glavina del Rio T."/>
            <person name="Dalin E."/>
            <person name="Tice H."/>
            <person name="Bruce D."/>
            <person name="Goodwin L."/>
            <person name="Pitluck S."/>
            <person name="Kyrpides N."/>
            <person name="Mavromatis K."/>
            <person name="Ivanova N."/>
            <person name="Mikhailova N."/>
            <person name="LaButti K.M."/>
            <person name="Clum A."/>
            <person name="Sun H.I."/>
            <person name="Brettin T."/>
            <person name="Detter J.C."/>
            <person name="Han C."/>
            <person name="Larimer F."/>
            <person name="Land M."/>
            <person name="Hauser L."/>
            <person name="Markowitz V."/>
            <person name="Cheng J.F."/>
            <person name="Hugenholtz P."/>
            <person name="Woyke T."/>
            <person name="Wu D."/>
            <person name="Steenblock K."/>
            <person name="Schneider S."/>
            <person name="Pukall R."/>
            <person name="Goeker M."/>
            <person name="Klenk H.P."/>
            <person name="Eisen J.A."/>
        </authorList>
    </citation>
    <scope>NUCLEOTIDE SEQUENCE [LARGE SCALE GENOMIC DNA]</scope>
    <source>
        <strain evidence="15">ATCC 49802 / DSM 20745 / S 6022</strain>
    </source>
</reference>
<dbReference type="GO" id="GO:0042803">
    <property type="term" value="F:protein homodimerization activity"/>
    <property type="evidence" value="ECO:0007669"/>
    <property type="project" value="InterPro"/>
</dbReference>
<keyword evidence="4 10" id="KW-0963">Cytoplasm</keyword>
<dbReference type="GO" id="GO:0051087">
    <property type="term" value="F:protein-folding chaperone binding"/>
    <property type="evidence" value="ECO:0007669"/>
    <property type="project" value="InterPro"/>
</dbReference>
<evidence type="ECO:0000256" key="10">
    <source>
        <dbReference type="HAMAP-Rule" id="MF_01151"/>
    </source>
</evidence>
<dbReference type="Proteomes" id="UP000002027">
    <property type="component" value="Chromosome 1"/>
</dbReference>
<dbReference type="InterPro" id="IPR013805">
    <property type="entry name" value="GrpE_CC"/>
</dbReference>
<dbReference type="PANTHER" id="PTHR21237:SF23">
    <property type="entry name" value="GRPE PROTEIN HOMOLOG, MITOCHONDRIAL"/>
    <property type="match status" value="1"/>
</dbReference>
<dbReference type="Gene3D" id="2.30.22.10">
    <property type="entry name" value="Head domain of nucleotide exchange factor GrpE"/>
    <property type="match status" value="1"/>
</dbReference>
<dbReference type="InParanoid" id="D1C1N5"/>
<dbReference type="OrthoDB" id="9812586at2"/>
<evidence type="ECO:0000256" key="9">
    <source>
        <dbReference type="ARBA" id="ARBA00076414"/>
    </source>
</evidence>
<dbReference type="FunCoup" id="D1C1N5">
    <property type="interactions" value="449"/>
</dbReference>